<dbReference type="InterPro" id="IPR009057">
    <property type="entry name" value="Homeodomain-like_sf"/>
</dbReference>
<dbReference type="OrthoDB" id="2290206at2"/>
<evidence type="ECO:0000256" key="6">
    <source>
        <dbReference type="PROSITE-ProRule" id="PRU10137"/>
    </source>
</evidence>
<dbReference type="InterPro" id="IPR025246">
    <property type="entry name" value="IS30-like_HTH"/>
</dbReference>
<dbReference type="CDD" id="cd03768">
    <property type="entry name" value="SR_ResInv"/>
    <property type="match status" value="1"/>
</dbReference>
<protein>
    <submittedName>
        <fullName evidence="8">Resolvase</fullName>
    </submittedName>
</protein>
<dbReference type="PANTHER" id="PTHR30461">
    <property type="entry name" value="DNA-INVERTASE FROM LAMBDOID PROPHAGE"/>
    <property type="match status" value="1"/>
</dbReference>
<dbReference type="PANTHER" id="PTHR30461:SF26">
    <property type="entry name" value="RESOLVASE HOMOLOG YNEB"/>
    <property type="match status" value="1"/>
</dbReference>
<dbReference type="PROSITE" id="PS51736">
    <property type="entry name" value="RECOMBINASES_3"/>
    <property type="match status" value="1"/>
</dbReference>
<dbReference type="EMBL" id="QHHQ01000042">
    <property type="protein sequence ID" value="RAH95182.1"/>
    <property type="molecule type" value="Genomic_DNA"/>
</dbReference>
<evidence type="ECO:0000256" key="2">
    <source>
        <dbReference type="ARBA" id="ARBA00022908"/>
    </source>
</evidence>
<dbReference type="PROSITE" id="PS00397">
    <property type="entry name" value="RECOMBINASES_1"/>
    <property type="match status" value="1"/>
</dbReference>
<dbReference type="GO" id="GO:0000150">
    <property type="term" value="F:DNA strand exchange activity"/>
    <property type="evidence" value="ECO:0007669"/>
    <property type="project" value="InterPro"/>
</dbReference>
<evidence type="ECO:0000256" key="5">
    <source>
        <dbReference type="PIRSR" id="PIRSR606118-50"/>
    </source>
</evidence>
<comment type="caution">
    <text evidence="8">The sequence shown here is derived from an EMBL/GenBank/DDBJ whole genome shotgun (WGS) entry which is preliminary data.</text>
</comment>
<evidence type="ECO:0000313" key="8">
    <source>
        <dbReference type="EMBL" id="RAH95182.1"/>
    </source>
</evidence>
<keyword evidence="2" id="KW-0229">DNA integration</keyword>
<accession>A0A8B2NJE9</accession>
<dbReference type="InterPro" id="IPR036162">
    <property type="entry name" value="Resolvase-like_N_sf"/>
</dbReference>
<dbReference type="SUPFAM" id="SSF53041">
    <property type="entry name" value="Resolvase-like"/>
    <property type="match status" value="1"/>
</dbReference>
<feature type="domain" description="Resolvase/invertase-type recombinase catalytic" evidence="7">
    <location>
        <begin position="1"/>
        <end position="136"/>
    </location>
</feature>
<dbReference type="InterPro" id="IPR006118">
    <property type="entry name" value="Recombinase_CS"/>
</dbReference>
<keyword evidence="3" id="KW-0238">DNA-binding</keyword>
<name>A0A8B2NJE9_9HYPH</name>
<evidence type="ECO:0000256" key="3">
    <source>
        <dbReference type="ARBA" id="ARBA00023125"/>
    </source>
</evidence>
<dbReference type="InterPro" id="IPR050639">
    <property type="entry name" value="SSR_resolvase"/>
</dbReference>
<dbReference type="Pfam" id="PF00239">
    <property type="entry name" value="Resolvase"/>
    <property type="match status" value="1"/>
</dbReference>
<feature type="active site" description="O-(5'-phospho-DNA)-serine intermediate" evidence="5 6">
    <location>
        <position position="9"/>
    </location>
</feature>
<dbReference type="RefSeq" id="WP_111352845.1">
    <property type="nucleotide sequence ID" value="NZ_QHHQ01000042.1"/>
</dbReference>
<dbReference type="CDD" id="cd00569">
    <property type="entry name" value="HTH_Hin_like"/>
    <property type="match status" value="1"/>
</dbReference>
<dbReference type="GO" id="GO:0015074">
    <property type="term" value="P:DNA integration"/>
    <property type="evidence" value="ECO:0007669"/>
    <property type="project" value="UniProtKB-KW"/>
</dbReference>
<keyword evidence="4" id="KW-0233">DNA recombination</keyword>
<dbReference type="SUPFAM" id="SSF46689">
    <property type="entry name" value="Homeodomain-like"/>
    <property type="match status" value="1"/>
</dbReference>
<dbReference type="InterPro" id="IPR006119">
    <property type="entry name" value="Resolv_N"/>
</dbReference>
<reference evidence="8 9" key="1">
    <citation type="submission" date="2018-05" db="EMBL/GenBank/DDBJ databases">
        <title>Acuticoccus sediminis sp. nov., isolated from deep-sea sediment of Indian Ocean.</title>
        <authorList>
            <person name="Liu X."/>
            <person name="Lai Q."/>
            <person name="Du Y."/>
            <person name="Sun F."/>
            <person name="Zhang X."/>
            <person name="Wang S."/>
            <person name="Shao Z."/>
        </authorList>
    </citation>
    <scope>NUCLEOTIDE SEQUENCE [LARGE SCALE GENOMIC DNA]</scope>
    <source>
        <strain evidence="8 9">PTG4-2</strain>
    </source>
</reference>
<organism evidence="8 9">
    <name type="scientific">Acuticoccus sediminis</name>
    <dbReference type="NCBI Taxonomy" id="2184697"/>
    <lineage>
        <taxon>Bacteria</taxon>
        <taxon>Pseudomonadati</taxon>
        <taxon>Pseudomonadota</taxon>
        <taxon>Alphaproteobacteria</taxon>
        <taxon>Hyphomicrobiales</taxon>
        <taxon>Amorphaceae</taxon>
        <taxon>Acuticoccus</taxon>
    </lineage>
</organism>
<gene>
    <name evidence="8" type="ORF">DLJ53_34515</name>
</gene>
<keyword evidence="9" id="KW-1185">Reference proteome</keyword>
<dbReference type="Proteomes" id="UP000249590">
    <property type="component" value="Unassembled WGS sequence"/>
</dbReference>
<dbReference type="AlphaFoldDB" id="A0A8B2NJE9"/>
<sequence>MLIGYARVSTPSQNLDRQIGALRSVGCDTIFREKASGKAVKNRPQLERAIDAIGTGDILIVAEWDRATRSMMDGINIMQRIAERGAAIKVLDKPHLDLTTPIGRGFLAFLSALAEDERGRIVQRAADGRLVARERGVRFGPKPKLSEHQRKKALDRLAAGESCREIARDMGVSASTISRLQRPVGEGEPV</sequence>
<dbReference type="GO" id="GO:0003677">
    <property type="term" value="F:DNA binding"/>
    <property type="evidence" value="ECO:0007669"/>
    <property type="project" value="UniProtKB-KW"/>
</dbReference>
<dbReference type="SMART" id="SM00857">
    <property type="entry name" value="Resolvase"/>
    <property type="match status" value="1"/>
</dbReference>
<evidence type="ECO:0000256" key="4">
    <source>
        <dbReference type="ARBA" id="ARBA00023172"/>
    </source>
</evidence>
<evidence type="ECO:0000259" key="7">
    <source>
        <dbReference type="PROSITE" id="PS51736"/>
    </source>
</evidence>
<comment type="similarity">
    <text evidence="1">Belongs to the site-specific recombinase resolvase family.</text>
</comment>
<dbReference type="Gene3D" id="3.40.50.1390">
    <property type="entry name" value="Resolvase, N-terminal catalytic domain"/>
    <property type="match status" value="1"/>
</dbReference>
<evidence type="ECO:0000313" key="9">
    <source>
        <dbReference type="Proteomes" id="UP000249590"/>
    </source>
</evidence>
<dbReference type="Pfam" id="PF13936">
    <property type="entry name" value="HTH_38"/>
    <property type="match status" value="1"/>
</dbReference>
<proteinExistence type="inferred from homology"/>
<evidence type="ECO:0000256" key="1">
    <source>
        <dbReference type="ARBA" id="ARBA00009913"/>
    </source>
</evidence>
<dbReference type="Gene3D" id="1.10.10.60">
    <property type="entry name" value="Homeodomain-like"/>
    <property type="match status" value="1"/>
</dbReference>